<accession>A0ABP7PMV9</accession>
<gene>
    <name evidence="1" type="ORF">GCM10022407_12960</name>
</gene>
<dbReference type="Proteomes" id="UP001501556">
    <property type="component" value="Unassembled WGS sequence"/>
</dbReference>
<dbReference type="EMBL" id="BAABDI010000006">
    <property type="protein sequence ID" value="GAA3968246.1"/>
    <property type="molecule type" value="Genomic_DNA"/>
</dbReference>
<name>A0ABP7PMV9_9BACT</name>
<proteinExistence type="predicted"/>
<evidence type="ECO:0000313" key="2">
    <source>
        <dbReference type="Proteomes" id="UP001501556"/>
    </source>
</evidence>
<reference evidence="2" key="1">
    <citation type="journal article" date="2019" name="Int. J. Syst. Evol. Microbiol.">
        <title>The Global Catalogue of Microorganisms (GCM) 10K type strain sequencing project: providing services to taxonomists for standard genome sequencing and annotation.</title>
        <authorList>
            <consortium name="The Broad Institute Genomics Platform"/>
            <consortium name="The Broad Institute Genome Sequencing Center for Infectious Disease"/>
            <person name="Wu L."/>
            <person name="Ma J."/>
        </authorList>
    </citation>
    <scope>NUCLEOTIDE SEQUENCE [LARGE SCALE GENOMIC DNA]</scope>
    <source>
        <strain evidence="2">JCM 17217</strain>
    </source>
</reference>
<comment type="caution">
    <text evidence="1">The sequence shown here is derived from an EMBL/GenBank/DDBJ whole genome shotgun (WGS) entry which is preliminary data.</text>
</comment>
<keyword evidence="2" id="KW-1185">Reference proteome</keyword>
<sequence>MGAAKALDKASEGAKGFETVGKVIDKVGKATGIVSVIKSTYEAVQNPTTGNILKATLDITLVAAKVNPLIGVAAGFLDVSGAKDAMFRKLDQEIDTFQSNRVLDTLRVDPNRVNLQ</sequence>
<evidence type="ECO:0000313" key="1">
    <source>
        <dbReference type="EMBL" id="GAA3968246.1"/>
    </source>
</evidence>
<organism evidence="1 2">
    <name type="scientific">Hymenobacter antarcticus</name>
    <dbReference type="NCBI Taxonomy" id="486270"/>
    <lineage>
        <taxon>Bacteria</taxon>
        <taxon>Pseudomonadati</taxon>
        <taxon>Bacteroidota</taxon>
        <taxon>Cytophagia</taxon>
        <taxon>Cytophagales</taxon>
        <taxon>Hymenobacteraceae</taxon>
        <taxon>Hymenobacter</taxon>
    </lineage>
</organism>
<protein>
    <submittedName>
        <fullName evidence="1">Uncharacterized protein</fullName>
    </submittedName>
</protein>